<evidence type="ECO:0000256" key="5">
    <source>
        <dbReference type="ARBA" id="ARBA00022692"/>
    </source>
</evidence>
<dbReference type="GO" id="GO:0016020">
    <property type="term" value="C:membrane"/>
    <property type="evidence" value="ECO:0007669"/>
    <property type="project" value="UniProtKB-SubCell"/>
</dbReference>
<comment type="subcellular location">
    <subcellularLocation>
        <location evidence="2">Membrane</location>
        <topology evidence="2">Multi-pass membrane protein</topology>
    </subcellularLocation>
</comment>
<dbReference type="AlphaFoldDB" id="A0A2J6X539"/>
<keyword evidence="8 11" id="KW-1133">Transmembrane helix</keyword>
<feature type="non-terminal residue" evidence="13">
    <location>
        <position position="1"/>
    </location>
</feature>
<keyword evidence="9 13" id="KW-0482">Metalloprotease</keyword>
<evidence type="ECO:0000256" key="11">
    <source>
        <dbReference type="SAM" id="Phobius"/>
    </source>
</evidence>
<reference evidence="13 14" key="1">
    <citation type="submission" date="2018-01" db="EMBL/GenBank/DDBJ databases">
        <title>Metagenomic assembled genomes from two thermal pools in the Uzon Caldera, Kamchatka, Russia.</title>
        <authorList>
            <person name="Wilkins L."/>
            <person name="Ettinger C."/>
        </authorList>
    </citation>
    <scope>NUCLEOTIDE SEQUENCE [LARGE SCALE GENOMIC DNA]</scope>
    <source>
        <strain evidence="13">ARK-10</strain>
    </source>
</reference>
<feature type="transmembrane region" description="Helical" evidence="11">
    <location>
        <begin position="116"/>
        <end position="137"/>
    </location>
</feature>
<evidence type="ECO:0000256" key="10">
    <source>
        <dbReference type="ARBA" id="ARBA00023136"/>
    </source>
</evidence>
<evidence type="ECO:0000256" key="6">
    <source>
        <dbReference type="ARBA" id="ARBA00022801"/>
    </source>
</evidence>
<keyword evidence="4 13" id="KW-0645">Protease</keyword>
<gene>
    <name evidence="13" type="ORF">C0175_05070</name>
</gene>
<dbReference type="Proteomes" id="UP000236910">
    <property type="component" value="Unassembled WGS sequence"/>
</dbReference>
<dbReference type="GO" id="GO:0006508">
    <property type="term" value="P:proteolysis"/>
    <property type="evidence" value="ECO:0007669"/>
    <property type="project" value="UniProtKB-KW"/>
</dbReference>
<comment type="similarity">
    <text evidence="3">Belongs to the peptidase M50B family.</text>
</comment>
<keyword evidence="10 11" id="KW-0472">Membrane</keyword>
<protein>
    <submittedName>
        <fullName evidence="13">RIP metalloprotease RseP</fullName>
    </submittedName>
</protein>
<evidence type="ECO:0000313" key="13">
    <source>
        <dbReference type="EMBL" id="PMP81662.1"/>
    </source>
</evidence>
<dbReference type="GO" id="GO:0004222">
    <property type="term" value="F:metalloendopeptidase activity"/>
    <property type="evidence" value="ECO:0007669"/>
    <property type="project" value="InterPro"/>
</dbReference>
<organism evidence="13 14">
    <name type="scientific">Caldisericum exile</name>
    <dbReference type="NCBI Taxonomy" id="693075"/>
    <lineage>
        <taxon>Bacteria</taxon>
        <taxon>Pseudomonadati</taxon>
        <taxon>Caldisericota/Cryosericota group</taxon>
        <taxon>Caldisericota</taxon>
        <taxon>Caldisericia</taxon>
        <taxon>Caldisericales</taxon>
        <taxon>Caldisericaceae</taxon>
        <taxon>Caldisericum</taxon>
    </lineage>
</organism>
<sequence length="142" mass="15572">MIGISPKGEIYPLVQSLIEAVKWTFSTLFQMFTFLPKLFTRAGVSSVTGPIGIIAMTGEAASAGFLNLLFFVAYISIALAFTNLLPLPPLDGSWLVIILVEGITRRKVSKELTAKIQSIALIFMLFLMFIVSINDIMKLIGK</sequence>
<evidence type="ECO:0000256" key="9">
    <source>
        <dbReference type="ARBA" id="ARBA00023049"/>
    </source>
</evidence>
<keyword evidence="7" id="KW-0862">Zinc</keyword>
<evidence type="ECO:0000256" key="7">
    <source>
        <dbReference type="ARBA" id="ARBA00022833"/>
    </source>
</evidence>
<evidence type="ECO:0000256" key="1">
    <source>
        <dbReference type="ARBA" id="ARBA00001947"/>
    </source>
</evidence>
<feature type="domain" description="Peptidase M50" evidence="12">
    <location>
        <begin position="11"/>
        <end position="127"/>
    </location>
</feature>
<dbReference type="PANTHER" id="PTHR42837">
    <property type="entry name" value="REGULATOR OF SIGMA-E PROTEASE RSEP"/>
    <property type="match status" value="1"/>
</dbReference>
<evidence type="ECO:0000256" key="3">
    <source>
        <dbReference type="ARBA" id="ARBA00007931"/>
    </source>
</evidence>
<evidence type="ECO:0000256" key="4">
    <source>
        <dbReference type="ARBA" id="ARBA00022670"/>
    </source>
</evidence>
<comment type="cofactor">
    <cofactor evidence="1">
        <name>Zn(2+)</name>
        <dbReference type="ChEBI" id="CHEBI:29105"/>
    </cofactor>
</comment>
<name>A0A2J6X539_9BACT</name>
<dbReference type="InterPro" id="IPR008915">
    <property type="entry name" value="Peptidase_M50"/>
</dbReference>
<proteinExistence type="inferred from homology"/>
<dbReference type="EMBL" id="PNIX01000295">
    <property type="protein sequence ID" value="PMP81662.1"/>
    <property type="molecule type" value="Genomic_DNA"/>
</dbReference>
<dbReference type="PANTHER" id="PTHR42837:SF2">
    <property type="entry name" value="MEMBRANE METALLOPROTEASE ARASP2, CHLOROPLASTIC-RELATED"/>
    <property type="match status" value="1"/>
</dbReference>
<evidence type="ECO:0000256" key="2">
    <source>
        <dbReference type="ARBA" id="ARBA00004141"/>
    </source>
</evidence>
<keyword evidence="6" id="KW-0378">Hydrolase</keyword>
<evidence type="ECO:0000256" key="8">
    <source>
        <dbReference type="ARBA" id="ARBA00022989"/>
    </source>
</evidence>
<evidence type="ECO:0000313" key="14">
    <source>
        <dbReference type="Proteomes" id="UP000236910"/>
    </source>
</evidence>
<evidence type="ECO:0000259" key="12">
    <source>
        <dbReference type="Pfam" id="PF02163"/>
    </source>
</evidence>
<accession>A0A2J6X539</accession>
<dbReference type="InterPro" id="IPR004387">
    <property type="entry name" value="Pept_M50_Zn"/>
</dbReference>
<comment type="caution">
    <text evidence="13">The sequence shown here is derived from an EMBL/GenBank/DDBJ whole genome shotgun (WGS) entry which is preliminary data.</text>
</comment>
<keyword evidence="5 11" id="KW-0812">Transmembrane</keyword>
<dbReference type="Pfam" id="PF02163">
    <property type="entry name" value="Peptidase_M50"/>
    <property type="match status" value="1"/>
</dbReference>
<feature type="transmembrane region" description="Helical" evidence="11">
    <location>
        <begin position="65"/>
        <end position="85"/>
    </location>
</feature>